<dbReference type="Proteomes" id="UP000287101">
    <property type="component" value="Unassembled WGS sequence"/>
</dbReference>
<dbReference type="RefSeq" id="WP_126830864.1">
    <property type="nucleotide sequence ID" value="NZ_CBCRYB010000007.1"/>
</dbReference>
<dbReference type="OrthoDB" id="9807797at2"/>
<feature type="signal peptide" evidence="2">
    <location>
        <begin position="1"/>
        <end position="20"/>
    </location>
</feature>
<evidence type="ECO:0000256" key="1">
    <source>
        <dbReference type="ARBA" id="ARBA00002388"/>
    </source>
</evidence>
<comment type="similarity">
    <text evidence="2">Belongs to the cyclophilin-type PPIase family.</text>
</comment>
<name>A0A430ACR9_9ENTE</name>
<comment type="function">
    <text evidence="1 2">PPIases accelerate the folding of proteins. It catalyzes the cis-trans isomerization of proline imidic peptide bonds in oligopeptides.</text>
</comment>
<dbReference type="InterPro" id="IPR029000">
    <property type="entry name" value="Cyclophilin-like_dom_sf"/>
</dbReference>
<dbReference type="PROSITE" id="PS50072">
    <property type="entry name" value="CSA_PPIASE_2"/>
    <property type="match status" value="1"/>
</dbReference>
<evidence type="ECO:0000259" key="3">
    <source>
        <dbReference type="PROSITE" id="PS50072"/>
    </source>
</evidence>
<keyword evidence="2" id="KW-0697">Rotamase</keyword>
<dbReference type="GO" id="GO:0006457">
    <property type="term" value="P:protein folding"/>
    <property type="evidence" value="ECO:0007669"/>
    <property type="project" value="InterPro"/>
</dbReference>
<dbReference type="Pfam" id="PF00160">
    <property type="entry name" value="Pro_isomerase"/>
    <property type="match status" value="1"/>
</dbReference>
<evidence type="ECO:0000313" key="4">
    <source>
        <dbReference type="EMBL" id="RSU05017.1"/>
    </source>
</evidence>
<protein>
    <recommendedName>
        <fullName evidence="2">Peptidyl-prolyl cis-trans isomerase</fullName>
        <shortName evidence="2">PPIase</shortName>
        <ecNumber evidence="2">5.2.1.8</ecNumber>
    </recommendedName>
</protein>
<feature type="domain" description="PPIase cyclophilin-type" evidence="3">
    <location>
        <begin position="77"/>
        <end position="252"/>
    </location>
</feature>
<dbReference type="InterPro" id="IPR044666">
    <property type="entry name" value="Cyclophilin_A-like"/>
</dbReference>
<sequence length="257" mass="28189">MKSSKFIVSLAALSLTAVLASGCSIGNKEETTQTTEEATIETTEATESVDLNALDLPQLSKDIAKDESAVEMNTTEGKIKIKLFPKQAPKAVENFMKHAKDGYYDDVKFHRIIEDFMIQTGDPKGDGTGGESIWKEEFAPEISNQLYHINGALAMARTAGDIALPTQGSQFYIVQNDKDVSDGLLLEDYPEKIIEAYKKGGVPFLDFQYSVFGQVIDGMDVVNKIAKTKVENSGQGEQSKPKKDIKIKGIKIIQEAK</sequence>
<comment type="catalytic activity">
    <reaction evidence="2">
        <text>[protein]-peptidylproline (omega=180) = [protein]-peptidylproline (omega=0)</text>
        <dbReference type="Rhea" id="RHEA:16237"/>
        <dbReference type="Rhea" id="RHEA-COMP:10747"/>
        <dbReference type="Rhea" id="RHEA-COMP:10748"/>
        <dbReference type="ChEBI" id="CHEBI:83833"/>
        <dbReference type="ChEBI" id="CHEBI:83834"/>
        <dbReference type="EC" id="5.2.1.8"/>
    </reaction>
</comment>
<dbReference type="PROSITE" id="PS51257">
    <property type="entry name" value="PROKAR_LIPOPROTEIN"/>
    <property type="match status" value="1"/>
</dbReference>
<dbReference type="CDD" id="cd00317">
    <property type="entry name" value="cyclophilin"/>
    <property type="match status" value="1"/>
</dbReference>
<dbReference type="PRINTS" id="PR00153">
    <property type="entry name" value="CSAPPISMRASE"/>
</dbReference>
<reference evidence="4 5" key="1">
    <citation type="submission" date="2017-05" db="EMBL/GenBank/DDBJ databases">
        <title>Vagococcus spp. assemblies.</title>
        <authorList>
            <person name="Gulvik C.A."/>
        </authorList>
    </citation>
    <scope>NUCLEOTIDE SEQUENCE [LARGE SCALE GENOMIC DNA]</scope>
    <source>
        <strain evidence="4 5">CCUG 41755</strain>
    </source>
</reference>
<dbReference type="PANTHER" id="PTHR45625:SF16">
    <property type="entry name" value="PEPTIDYL-PROLYL CIS-TRANS ISOMERASE"/>
    <property type="match status" value="1"/>
</dbReference>
<dbReference type="PROSITE" id="PS00170">
    <property type="entry name" value="CSA_PPIASE_1"/>
    <property type="match status" value="1"/>
</dbReference>
<feature type="chain" id="PRO_5039762366" description="Peptidyl-prolyl cis-trans isomerase" evidence="2">
    <location>
        <begin position="21"/>
        <end position="257"/>
    </location>
</feature>
<keyword evidence="2 4" id="KW-0413">Isomerase</keyword>
<organism evidence="4 5">
    <name type="scientific">Vagococcus fessus</name>
    <dbReference type="NCBI Taxonomy" id="120370"/>
    <lineage>
        <taxon>Bacteria</taxon>
        <taxon>Bacillati</taxon>
        <taxon>Bacillota</taxon>
        <taxon>Bacilli</taxon>
        <taxon>Lactobacillales</taxon>
        <taxon>Enterococcaceae</taxon>
        <taxon>Vagococcus</taxon>
    </lineage>
</organism>
<gene>
    <name evidence="4" type="ORF">CBF31_03090</name>
</gene>
<keyword evidence="5" id="KW-1185">Reference proteome</keyword>
<proteinExistence type="inferred from homology"/>
<dbReference type="PANTHER" id="PTHR45625">
    <property type="entry name" value="PEPTIDYL-PROLYL CIS-TRANS ISOMERASE-RELATED"/>
    <property type="match status" value="1"/>
</dbReference>
<accession>A0A430ACR9</accession>
<keyword evidence="2" id="KW-0732">Signal</keyword>
<dbReference type="InterPro" id="IPR020892">
    <property type="entry name" value="Cyclophilin-type_PPIase_CS"/>
</dbReference>
<dbReference type="GO" id="GO:0003755">
    <property type="term" value="F:peptidyl-prolyl cis-trans isomerase activity"/>
    <property type="evidence" value="ECO:0007669"/>
    <property type="project" value="UniProtKB-UniRule"/>
</dbReference>
<dbReference type="EC" id="5.2.1.8" evidence="2"/>
<dbReference type="EMBL" id="NGJY01000001">
    <property type="protein sequence ID" value="RSU05017.1"/>
    <property type="molecule type" value="Genomic_DNA"/>
</dbReference>
<dbReference type="InterPro" id="IPR002130">
    <property type="entry name" value="Cyclophilin-type_PPIase_dom"/>
</dbReference>
<dbReference type="SUPFAM" id="SSF50891">
    <property type="entry name" value="Cyclophilin-like"/>
    <property type="match status" value="1"/>
</dbReference>
<comment type="caution">
    <text evidence="4">The sequence shown here is derived from an EMBL/GenBank/DDBJ whole genome shotgun (WGS) entry which is preliminary data.</text>
</comment>
<evidence type="ECO:0000256" key="2">
    <source>
        <dbReference type="RuleBase" id="RU363019"/>
    </source>
</evidence>
<evidence type="ECO:0000313" key="5">
    <source>
        <dbReference type="Proteomes" id="UP000287101"/>
    </source>
</evidence>
<dbReference type="Gene3D" id="2.40.100.10">
    <property type="entry name" value="Cyclophilin-like"/>
    <property type="match status" value="1"/>
</dbReference>
<dbReference type="AlphaFoldDB" id="A0A430ACR9"/>